<evidence type="ECO:0000313" key="4">
    <source>
        <dbReference type="Proteomes" id="UP000672602"/>
    </source>
</evidence>
<dbReference type="GO" id="GO:0005737">
    <property type="term" value="C:cytoplasm"/>
    <property type="evidence" value="ECO:0007669"/>
    <property type="project" value="TreeGrafter"/>
</dbReference>
<keyword evidence="1 3" id="KW-0436">Ligase</keyword>
<comment type="caution">
    <text evidence="3">The sequence shown here is derived from an EMBL/GenBank/DDBJ whole genome shotgun (WGS) entry which is preliminary data.</text>
</comment>
<protein>
    <submittedName>
        <fullName evidence="3">Biotin--[acetyl-CoA-carboxylase] ligase</fullName>
        <ecNumber evidence="3">6.3.4.15</ecNumber>
    </submittedName>
</protein>
<dbReference type="Pfam" id="PF03099">
    <property type="entry name" value="BPL_LplA_LipB"/>
    <property type="match status" value="1"/>
</dbReference>
<dbReference type="PANTHER" id="PTHR12835:SF5">
    <property type="entry name" value="BIOTIN--PROTEIN LIGASE"/>
    <property type="match status" value="1"/>
</dbReference>
<feature type="domain" description="BPL/LPL catalytic" evidence="2">
    <location>
        <begin position="10"/>
        <end position="182"/>
    </location>
</feature>
<proteinExistence type="predicted"/>
<keyword evidence="4" id="KW-1185">Reference proteome</keyword>
<dbReference type="AlphaFoldDB" id="A0A8J7S4K8"/>
<dbReference type="NCBIfam" id="TIGR00121">
    <property type="entry name" value="birA_ligase"/>
    <property type="match status" value="1"/>
</dbReference>
<dbReference type="EC" id="6.3.4.15" evidence="3"/>
<dbReference type="InterPro" id="IPR004143">
    <property type="entry name" value="BPL_LPL_catalytic"/>
</dbReference>
<evidence type="ECO:0000259" key="2">
    <source>
        <dbReference type="PROSITE" id="PS51733"/>
    </source>
</evidence>
<evidence type="ECO:0000256" key="1">
    <source>
        <dbReference type="ARBA" id="ARBA00022598"/>
    </source>
</evidence>
<dbReference type="RefSeq" id="WP_210680117.1">
    <property type="nucleotide sequence ID" value="NZ_JAGMWN010000001.1"/>
</dbReference>
<dbReference type="GO" id="GO:0004077">
    <property type="term" value="F:biotin--[biotin carboxyl-carrier protein] ligase activity"/>
    <property type="evidence" value="ECO:0007669"/>
    <property type="project" value="UniProtKB-EC"/>
</dbReference>
<dbReference type="EMBL" id="JAGMWN010000001">
    <property type="protein sequence ID" value="MBP5855532.1"/>
    <property type="molecule type" value="Genomic_DNA"/>
</dbReference>
<dbReference type="CDD" id="cd16442">
    <property type="entry name" value="BPL"/>
    <property type="match status" value="1"/>
</dbReference>
<dbReference type="InterPro" id="IPR004408">
    <property type="entry name" value="Biotin_CoA_COase_ligase"/>
</dbReference>
<reference evidence="3" key="1">
    <citation type="submission" date="2021-04" db="EMBL/GenBank/DDBJ databases">
        <authorList>
            <person name="Zhang D.-C."/>
        </authorList>
    </citation>
    <scope>NUCLEOTIDE SEQUENCE</scope>
    <source>
        <strain evidence="3">CGMCC 1.15697</strain>
    </source>
</reference>
<evidence type="ECO:0000313" key="3">
    <source>
        <dbReference type="EMBL" id="MBP5855532.1"/>
    </source>
</evidence>
<name>A0A8J7S4K8_9PROT</name>
<accession>A0A8J7S4K8</accession>
<organism evidence="3 4">
    <name type="scientific">Marivibrio halodurans</name>
    <dbReference type="NCBI Taxonomy" id="2039722"/>
    <lineage>
        <taxon>Bacteria</taxon>
        <taxon>Pseudomonadati</taxon>
        <taxon>Pseudomonadota</taxon>
        <taxon>Alphaproteobacteria</taxon>
        <taxon>Rhodospirillales</taxon>
        <taxon>Rhodospirillaceae</taxon>
        <taxon>Marivibrio</taxon>
    </lineage>
</organism>
<sequence>MVINAPDGFDCRYVEVIGSTNDALKAEAEAGAPDGTVIAAGQQTAGRGRYGRTWDSPSGNLYVSVLLRDVGPVARAAQMSFVAAVALGNAIAALTPDDLAVRFKWPNDILANDAKVAGILLESGGAPEAPWLVIGTGINLCHHPEGAGFRATNLAALGATVTGPELVHAYLEALSEWRQRWRAHGFAPVRAGWLAAAANRGGPVTLKLADKPPREGRFVDLDEEGALLFQPSGTGGMERIAAGEVHFPPRA</sequence>
<dbReference type="InterPro" id="IPR045864">
    <property type="entry name" value="aa-tRNA-synth_II/BPL/LPL"/>
</dbReference>
<dbReference type="PANTHER" id="PTHR12835">
    <property type="entry name" value="BIOTIN PROTEIN LIGASE"/>
    <property type="match status" value="1"/>
</dbReference>
<dbReference type="Gene3D" id="3.30.930.10">
    <property type="entry name" value="Bira Bifunctional Protein, Domain 2"/>
    <property type="match status" value="1"/>
</dbReference>
<gene>
    <name evidence="3" type="ORF">KAJ83_00815</name>
</gene>
<dbReference type="PROSITE" id="PS51733">
    <property type="entry name" value="BPL_LPL_CATALYTIC"/>
    <property type="match status" value="1"/>
</dbReference>
<dbReference type="SUPFAM" id="SSF55681">
    <property type="entry name" value="Class II aaRS and biotin synthetases"/>
    <property type="match status" value="1"/>
</dbReference>
<dbReference type="Proteomes" id="UP000672602">
    <property type="component" value="Unassembled WGS sequence"/>
</dbReference>